<evidence type="ECO:0000313" key="10">
    <source>
        <dbReference type="Proteomes" id="UP000316688"/>
    </source>
</evidence>
<accession>A0A557RJF8</accession>
<keyword evidence="5 6" id="KW-0472">Membrane</keyword>
<dbReference type="SUPFAM" id="SSF141868">
    <property type="entry name" value="EAL domain-like"/>
    <property type="match status" value="1"/>
</dbReference>
<dbReference type="InterPro" id="IPR043128">
    <property type="entry name" value="Rev_trsase/Diguanyl_cyclase"/>
</dbReference>
<dbReference type="PANTHER" id="PTHR33121:SF79">
    <property type="entry name" value="CYCLIC DI-GMP PHOSPHODIESTERASE PDED-RELATED"/>
    <property type="match status" value="1"/>
</dbReference>
<evidence type="ECO:0000313" key="9">
    <source>
        <dbReference type="EMBL" id="TVO65292.1"/>
    </source>
</evidence>
<dbReference type="SMART" id="SM00052">
    <property type="entry name" value="EAL"/>
    <property type="match status" value="1"/>
</dbReference>
<dbReference type="Pfam" id="PF00563">
    <property type="entry name" value="EAL"/>
    <property type="match status" value="1"/>
</dbReference>
<dbReference type="Gene3D" id="3.20.20.450">
    <property type="entry name" value="EAL domain"/>
    <property type="match status" value="1"/>
</dbReference>
<feature type="transmembrane region" description="Helical" evidence="6">
    <location>
        <begin position="34"/>
        <end position="56"/>
    </location>
</feature>
<feature type="transmembrane region" description="Helical" evidence="6">
    <location>
        <begin position="137"/>
        <end position="156"/>
    </location>
</feature>
<evidence type="ECO:0000256" key="5">
    <source>
        <dbReference type="ARBA" id="ARBA00023136"/>
    </source>
</evidence>
<evidence type="ECO:0000256" key="6">
    <source>
        <dbReference type="SAM" id="Phobius"/>
    </source>
</evidence>
<feature type="transmembrane region" description="Helical" evidence="6">
    <location>
        <begin position="102"/>
        <end position="125"/>
    </location>
</feature>
<evidence type="ECO:0000259" key="7">
    <source>
        <dbReference type="PROSITE" id="PS50883"/>
    </source>
</evidence>
<feature type="transmembrane region" description="Helical" evidence="6">
    <location>
        <begin position="72"/>
        <end position="90"/>
    </location>
</feature>
<keyword evidence="3 6" id="KW-0812">Transmembrane</keyword>
<sequence length="662" mass="71442">MLGRYTGVTATREIHAGTTSLTNTSRTPAAGHAMIVPALPAAVLGLVTFAAVALIYHHHLRDRLHSDNKRSIALGAMLGAGTILLMVQPVEIRPGVLIDARVLLMGFAGLLGGWRGAGAALVVTLPARIMLGGTGMFVGMATLTLAALVGLIWRVIESRIDLRPPWNYFGFGAFLSLALVTILLFPAEARADALATVPALVGVNLLGAALARWMEVGVGQSIEQKERLERLSMTDTLTGVGSRLSLTEAVEARLANAQQSGQSFALISMDIDNLKNINGTLGYAAGDAVLRSLARRLSSATRPSEVMARVAGDEFVIVLPPAGRADVMSRADELLKAAREPHGIDSYVVLTTVSAGVVWAPGDGVTPRELIQNAEIAVESAKHQGRNQAISFDTQMRDIFSRRAGLTQALHRELDTPTGLSLAYQPQCRLSDGRLWGAEVLLRWDHPEFGRISPGEFVPVAEAAGLVRKLDGWVFDQAAAQLADWQRQGYDLKLSVNLSVLSLMMEGTAREILDRLAAHDADPSMMTVEITESEALEDSETCLENLQILDAAGISLALDDFGTGHSSLRYVQNLPLSTLKIDQSFIRSIDGDVAKARAILRATLELARQLNLTVVAEGVETQSQFDWLRDRRCQVAQGFLLARPMTASDFQTDWLEQRLEAT</sequence>
<feature type="domain" description="GGDEF" evidence="8">
    <location>
        <begin position="262"/>
        <end position="394"/>
    </location>
</feature>
<dbReference type="PROSITE" id="PS50883">
    <property type="entry name" value="EAL"/>
    <property type="match status" value="1"/>
</dbReference>
<keyword evidence="4 6" id="KW-1133">Transmembrane helix</keyword>
<evidence type="ECO:0000256" key="1">
    <source>
        <dbReference type="ARBA" id="ARBA00004651"/>
    </source>
</evidence>
<dbReference type="AlphaFoldDB" id="A0A557RJF8"/>
<name>A0A557RJF8_9GAMM</name>
<dbReference type="PROSITE" id="PS50887">
    <property type="entry name" value="GGDEF"/>
    <property type="match status" value="1"/>
</dbReference>
<evidence type="ECO:0000256" key="4">
    <source>
        <dbReference type="ARBA" id="ARBA00022989"/>
    </source>
</evidence>
<dbReference type="Gene3D" id="3.30.70.270">
    <property type="match status" value="1"/>
</dbReference>
<keyword evidence="10" id="KW-1185">Reference proteome</keyword>
<dbReference type="InterPro" id="IPR000160">
    <property type="entry name" value="GGDEF_dom"/>
</dbReference>
<dbReference type="SMART" id="SM00267">
    <property type="entry name" value="GGDEF"/>
    <property type="match status" value="1"/>
</dbReference>
<dbReference type="NCBIfam" id="TIGR00254">
    <property type="entry name" value="GGDEF"/>
    <property type="match status" value="1"/>
</dbReference>
<dbReference type="PANTHER" id="PTHR33121">
    <property type="entry name" value="CYCLIC DI-GMP PHOSPHODIESTERASE PDEF"/>
    <property type="match status" value="1"/>
</dbReference>
<dbReference type="InterPro" id="IPR035919">
    <property type="entry name" value="EAL_sf"/>
</dbReference>
<reference evidence="9 10" key="1">
    <citation type="submission" date="2019-07" db="EMBL/GenBank/DDBJ databases">
        <title>Reclasification of Spiribacter aquaticus.</title>
        <authorList>
            <person name="Leon M.J."/>
            <person name="Sanchez-Porro C."/>
            <person name="Ventosa A."/>
        </authorList>
    </citation>
    <scope>NUCLEOTIDE SEQUENCE [LARGE SCALE GENOMIC DNA]</scope>
    <source>
        <strain evidence="9 10">SP30</strain>
    </source>
</reference>
<dbReference type="Pfam" id="PF07694">
    <property type="entry name" value="5TM-5TMR_LYT"/>
    <property type="match status" value="1"/>
</dbReference>
<dbReference type="GO" id="GO:0005886">
    <property type="term" value="C:plasma membrane"/>
    <property type="evidence" value="ECO:0007669"/>
    <property type="project" value="UniProtKB-SubCell"/>
</dbReference>
<organism evidence="9 10">
    <name type="scientific">Spiribacter aquaticus</name>
    <dbReference type="NCBI Taxonomy" id="1935996"/>
    <lineage>
        <taxon>Bacteria</taxon>
        <taxon>Pseudomonadati</taxon>
        <taxon>Pseudomonadota</taxon>
        <taxon>Gammaproteobacteria</taxon>
        <taxon>Chromatiales</taxon>
        <taxon>Ectothiorhodospiraceae</taxon>
        <taxon>Spiribacter</taxon>
    </lineage>
</organism>
<protein>
    <submittedName>
        <fullName evidence="9">EAL domain-containing protein</fullName>
    </submittedName>
</protein>
<evidence type="ECO:0000256" key="2">
    <source>
        <dbReference type="ARBA" id="ARBA00022475"/>
    </source>
</evidence>
<dbReference type="EMBL" id="VMKP01000002">
    <property type="protein sequence ID" value="TVO65292.1"/>
    <property type="molecule type" value="Genomic_DNA"/>
</dbReference>
<dbReference type="InterPro" id="IPR050706">
    <property type="entry name" value="Cyclic-di-GMP_PDE-like"/>
</dbReference>
<dbReference type="InterPro" id="IPR029787">
    <property type="entry name" value="Nucleotide_cyclase"/>
</dbReference>
<proteinExistence type="predicted"/>
<dbReference type="Proteomes" id="UP000316688">
    <property type="component" value="Unassembled WGS sequence"/>
</dbReference>
<dbReference type="GO" id="GO:0071111">
    <property type="term" value="F:cyclic-guanylate-specific phosphodiesterase activity"/>
    <property type="evidence" value="ECO:0007669"/>
    <property type="project" value="InterPro"/>
</dbReference>
<evidence type="ECO:0000259" key="8">
    <source>
        <dbReference type="PROSITE" id="PS50887"/>
    </source>
</evidence>
<dbReference type="GO" id="GO:0071555">
    <property type="term" value="P:cell wall organization"/>
    <property type="evidence" value="ECO:0007669"/>
    <property type="project" value="InterPro"/>
</dbReference>
<comment type="caution">
    <text evidence="9">The sequence shown here is derived from an EMBL/GenBank/DDBJ whole genome shotgun (WGS) entry which is preliminary data.</text>
</comment>
<keyword evidence="2" id="KW-1003">Cell membrane</keyword>
<dbReference type="CDD" id="cd01948">
    <property type="entry name" value="EAL"/>
    <property type="match status" value="1"/>
</dbReference>
<dbReference type="GO" id="GO:0000155">
    <property type="term" value="F:phosphorelay sensor kinase activity"/>
    <property type="evidence" value="ECO:0007669"/>
    <property type="project" value="InterPro"/>
</dbReference>
<comment type="subcellular location">
    <subcellularLocation>
        <location evidence="1">Cell membrane</location>
        <topology evidence="1">Multi-pass membrane protein</topology>
    </subcellularLocation>
</comment>
<evidence type="ECO:0000256" key="3">
    <source>
        <dbReference type="ARBA" id="ARBA00022692"/>
    </source>
</evidence>
<dbReference type="InterPro" id="IPR011620">
    <property type="entry name" value="Sig_transdc_His_kinase_LytS_TM"/>
</dbReference>
<feature type="domain" description="EAL" evidence="7">
    <location>
        <begin position="403"/>
        <end position="658"/>
    </location>
</feature>
<dbReference type="SUPFAM" id="SSF55073">
    <property type="entry name" value="Nucleotide cyclase"/>
    <property type="match status" value="1"/>
</dbReference>
<dbReference type="InterPro" id="IPR001633">
    <property type="entry name" value="EAL_dom"/>
</dbReference>
<dbReference type="CDD" id="cd01949">
    <property type="entry name" value="GGDEF"/>
    <property type="match status" value="1"/>
</dbReference>
<dbReference type="Pfam" id="PF00990">
    <property type="entry name" value="GGDEF"/>
    <property type="match status" value="1"/>
</dbReference>
<gene>
    <name evidence="9" type="ORF">FPL11_04195</name>
</gene>
<feature type="transmembrane region" description="Helical" evidence="6">
    <location>
        <begin position="193"/>
        <end position="214"/>
    </location>
</feature>
<feature type="transmembrane region" description="Helical" evidence="6">
    <location>
        <begin position="168"/>
        <end position="186"/>
    </location>
</feature>